<evidence type="ECO:0000313" key="2">
    <source>
        <dbReference type="EMBL" id="RGR75882.1"/>
    </source>
</evidence>
<feature type="signal peptide" evidence="1">
    <location>
        <begin position="1"/>
        <end position="23"/>
    </location>
</feature>
<sequence length="457" mass="50962">MKGLRTILAALLALTLVSGCSQKAEPTKPGEAAVIAGKLSDGTTYEASVRLTGYLNPLQIKTLQNYGMYVGAETIGAVQFEVQLNQLQGQETLDITEIWQAAYQETAEEETEELETLAIPAGEWLKAIEPLSENESARGWALVKKTRNPEFMSLNYLNEKGKQAALVMQIPESQSTLLNEAGELKVGEWMSAGEVEVSVEEIKTSQDVIMYRSDNKWYWEEGDQVVNLRLKVKNGENYNLNDKLFNVIFDCPSSSFSRDLLVEENDKEMRPYSSFEPGEEKVLRMAIDFNADAEYSGRLKLAVNGYCFGLDYTLGDEIDHYLSYREGDIIEDSKDRLTIEKISTVKRLNPPNTSVDYMYLYADPGKQLYVVEGTYENLSLETVAIEDRLGITWQDGAESAGGGVWIPMGNDFLESKTLAPNEKIKICLTVVLTDDQLQRPDKIRIGVGDEVVKGSAA</sequence>
<keyword evidence="1" id="KW-0732">Signal</keyword>
<keyword evidence="3" id="KW-1185">Reference proteome</keyword>
<dbReference type="RefSeq" id="WP_117893907.1">
    <property type="nucleotide sequence ID" value="NZ_JAGZLJ010000007.1"/>
</dbReference>
<evidence type="ECO:0000256" key="1">
    <source>
        <dbReference type="SAM" id="SignalP"/>
    </source>
</evidence>
<dbReference type="Proteomes" id="UP000284178">
    <property type="component" value="Unassembled WGS sequence"/>
</dbReference>
<reference evidence="2 3" key="1">
    <citation type="submission" date="2018-08" db="EMBL/GenBank/DDBJ databases">
        <title>A genome reference for cultivated species of the human gut microbiota.</title>
        <authorList>
            <person name="Zou Y."/>
            <person name="Xue W."/>
            <person name="Luo G."/>
        </authorList>
    </citation>
    <scope>NUCLEOTIDE SEQUENCE [LARGE SCALE GENOMIC DNA]</scope>
    <source>
        <strain evidence="2 3">AF24-29</strain>
    </source>
</reference>
<dbReference type="AlphaFoldDB" id="A0A412G5B2"/>
<proteinExistence type="predicted"/>
<gene>
    <name evidence="2" type="ORF">DWY25_03860</name>
</gene>
<evidence type="ECO:0008006" key="4">
    <source>
        <dbReference type="Google" id="ProtNLM"/>
    </source>
</evidence>
<feature type="chain" id="PRO_5019288135" description="DUF4179 domain-containing protein" evidence="1">
    <location>
        <begin position="24"/>
        <end position="457"/>
    </location>
</feature>
<dbReference type="PROSITE" id="PS51257">
    <property type="entry name" value="PROKAR_LIPOPROTEIN"/>
    <property type="match status" value="1"/>
</dbReference>
<organism evidence="2 3">
    <name type="scientific">Holdemania filiformis</name>
    <dbReference type="NCBI Taxonomy" id="61171"/>
    <lineage>
        <taxon>Bacteria</taxon>
        <taxon>Bacillati</taxon>
        <taxon>Bacillota</taxon>
        <taxon>Erysipelotrichia</taxon>
        <taxon>Erysipelotrichales</taxon>
        <taxon>Erysipelotrichaceae</taxon>
        <taxon>Holdemania</taxon>
    </lineage>
</organism>
<dbReference type="EMBL" id="QRUP01000003">
    <property type="protein sequence ID" value="RGR75882.1"/>
    <property type="molecule type" value="Genomic_DNA"/>
</dbReference>
<name>A0A412G5B2_9FIRM</name>
<accession>A0A412G5B2</accession>
<comment type="caution">
    <text evidence="2">The sequence shown here is derived from an EMBL/GenBank/DDBJ whole genome shotgun (WGS) entry which is preliminary data.</text>
</comment>
<evidence type="ECO:0000313" key="3">
    <source>
        <dbReference type="Proteomes" id="UP000284178"/>
    </source>
</evidence>
<protein>
    <recommendedName>
        <fullName evidence="4">DUF4179 domain-containing protein</fullName>
    </recommendedName>
</protein>